<comment type="caution">
    <text evidence="1">The sequence shown here is derived from an EMBL/GenBank/DDBJ whole genome shotgun (WGS) entry which is preliminary data.</text>
</comment>
<evidence type="ECO:0008006" key="2">
    <source>
        <dbReference type="Google" id="ProtNLM"/>
    </source>
</evidence>
<sequence>GTFVFQNVGSTTATGVTYTTVIGTPGSCPTGVAFQSLPSGVNFTYNSSTCAVSFTGMPGSLTSGQQLVFNFSYTAPSVAGNVPVSTTVNSTNGGNANASGTTKVITADVAATVSVPVTTPPSSPVSGTITYTNLSAATANADGITYTATIGTAGSCPSGVSFPTLPSGATANYNSSSCQVSFSGMPTSLTPGQSLTVGFQYTSPATAGSTIPVNVSIATTTPESNTANNSQSGSTKVAGAITANNDTGTAVSSAAGGTSVTNVLSN</sequence>
<protein>
    <recommendedName>
        <fullName evidence="2">DUF11 domain-containing protein</fullName>
    </recommendedName>
</protein>
<gene>
    <name evidence="1" type="ORF">S03H2_46470</name>
</gene>
<feature type="non-terminal residue" evidence="1">
    <location>
        <position position="1"/>
    </location>
</feature>
<accession>X1H3R0</accession>
<evidence type="ECO:0000313" key="1">
    <source>
        <dbReference type="EMBL" id="GAH64032.1"/>
    </source>
</evidence>
<organism evidence="1">
    <name type="scientific">marine sediment metagenome</name>
    <dbReference type="NCBI Taxonomy" id="412755"/>
    <lineage>
        <taxon>unclassified sequences</taxon>
        <taxon>metagenomes</taxon>
        <taxon>ecological metagenomes</taxon>
    </lineage>
</organism>
<dbReference type="EMBL" id="BARU01029179">
    <property type="protein sequence ID" value="GAH64032.1"/>
    <property type="molecule type" value="Genomic_DNA"/>
</dbReference>
<proteinExistence type="predicted"/>
<reference evidence="1" key="1">
    <citation type="journal article" date="2014" name="Front. Microbiol.">
        <title>High frequency of phylogenetically diverse reductive dehalogenase-homologous genes in deep subseafloor sedimentary metagenomes.</title>
        <authorList>
            <person name="Kawai M."/>
            <person name="Futagami T."/>
            <person name="Toyoda A."/>
            <person name="Takaki Y."/>
            <person name="Nishi S."/>
            <person name="Hori S."/>
            <person name="Arai W."/>
            <person name="Tsubouchi T."/>
            <person name="Morono Y."/>
            <person name="Uchiyama I."/>
            <person name="Ito T."/>
            <person name="Fujiyama A."/>
            <person name="Inagaki F."/>
            <person name="Takami H."/>
        </authorList>
    </citation>
    <scope>NUCLEOTIDE SEQUENCE</scope>
    <source>
        <strain evidence="1">Expedition CK06-06</strain>
    </source>
</reference>
<name>X1H3R0_9ZZZZ</name>
<dbReference type="AlphaFoldDB" id="X1H3R0"/>
<feature type="non-terminal residue" evidence="1">
    <location>
        <position position="266"/>
    </location>
</feature>